<comment type="function">
    <text evidence="1">Required for disulfide bond formation in some periplasmic proteins. Acts by transferring its disulfide bond to other proteins and is reduced in the process.</text>
</comment>
<dbReference type="AlphaFoldDB" id="A0A227KER7"/>
<keyword evidence="1" id="KW-0676">Redox-active center</keyword>
<dbReference type="EMBL" id="NHMP01000006">
    <property type="protein sequence ID" value="OXE45964.1"/>
    <property type="molecule type" value="Genomic_DNA"/>
</dbReference>
<protein>
    <recommendedName>
        <fullName evidence="1">Thiol:disulfide interchange protein</fullName>
    </recommendedName>
</protein>
<dbReference type="SUPFAM" id="SSF52833">
    <property type="entry name" value="Thioredoxin-like"/>
    <property type="match status" value="1"/>
</dbReference>
<comment type="subcellular location">
    <subcellularLocation>
        <location evidence="1">Periplasm</location>
    </subcellularLocation>
</comment>
<dbReference type="CDD" id="cd03020">
    <property type="entry name" value="DsbA_DsbC_DsbG"/>
    <property type="match status" value="1"/>
</dbReference>
<evidence type="ECO:0000313" key="3">
    <source>
        <dbReference type="EMBL" id="OXE45964.1"/>
    </source>
</evidence>
<keyword evidence="1" id="KW-0732">Signal</keyword>
<dbReference type="Gene3D" id="3.40.30.10">
    <property type="entry name" value="Glutaredoxin"/>
    <property type="match status" value="1"/>
</dbReference>
<comment type="caution">
    <text evidence="3">The sequence shown here is derived from an EMBL/GenBank/DDBJ whole genome shotgun (WGS) entry which is preliminary data.</text>
</comment>
<gene>
    <name evidence="3" type="ORF">ADH67_09545</name>
</gene>
<dbReference type="PANTHER" id="PTHR35272:SF3">
    <property type="entry name" value="THIOL:DISULFIDE INTERCHANGE PROTEIN DSBC"/>
    <property type="match status" value="1"/>
</dbReference>
<accession>A0A227KER7</accession>
<dbReference type="PANTHER" id="PTHR35272">
    <property type="entry name" value="THIOL:DISULFIDE INTERCHANGE PROTEIN DSBC-RELATED"/>
    <property type="match status" value="1"/>
</dbReference>
<proteinExistence type="inferred from homology"/>
<comment type="similarity">
    <text evidence="1">Belongs to the thioredoxin family. DsbC subfamily.</text>
</comment>
<feature type="domain" description="Thioredoxin-like fold" evidence="2">
    <location>
        <begin position="21"/>
        <end position="129"/>
    </location>
</feature>
<dbReference type="InterPro" id="IPR036249">
    <property type="entry name" value="Thioredoxin-like_sf"/>
</dbReference>
<dbReference type="InterPro" id="IPR051470">
    <property type="entry name" value="Thiol:disulfide_interchange"/>
</dbReference>
<dbReference type="Pfam" id="PF13098">
    <property type="entry name" value="Thioredoxin_2"/>
    <property type="match status" value="1"/>
</dbReference>
<evidence type="ECO:0000313" key="4">
    <source>
        <dbReference type="Proteomes" id="UP000214610"/>
    </source>
</evidence>
<evidence type="ECO:0000259" key="2">
    <source>
        <dbReference type="Pfam" id="PF13098"/>
    </source>
</evidence>
<sequence>MSMKFDEKNWPVGHAFTTKLGDGSAKIAVFADPNCGWCKRLVQETLSKMENLTVYWFFYPVLGEDSVVKSAVILSSKTPNKAWYEWCMDEKAPTGMFKASQMKVLEDNSRLAEKLKIETVPAIFLEDGAGPFGFMTAMELGEKIQHS</sequence>
<keyword evidence="4" id="KW-1185">Reference proteome</keyword>
<dbReference type="GO" id="GO:0042597">
    <property type="term" value="C:periplasmic space"/>
    <property type="evidence" value="ECO:0007669"/>
    <property type="project" value="UniProtKB-SubCell"/>
</dbReference>
<organism evidence="3 4">
    <name type="scientific">Turicimonas muris</name>
    <dbReference type="NCBI Taxonomy" id="1796652"/>
    <lineage>
        <taxon>Bacteria</taxon>
        <taxon>Pseudomonadati</taxon>
        <taxon>Pseudomonadota</taxon>
        <taxon>Betaproteobacteria</taxon>
        <taxon>Burkholderiales</taxon>
        <taxon>Sutterellaceae</taxon>
        <taxon>Turicimonas</taxon>
    </lineage>
</organism>
<dbReference type="InterPro" id="IPR033954">
    <property type="entry name" value="DiS-bond_Isoase_DsbC/G"/>
</dbReference>
<keyword evidence="1" id="KW-0574">Periplasm</keyword>
<reference evidence="4" key="1">
    <citation type="submission" date="2017-05" db="EMBL/GenBank/DDBJ databases">
        <title>Improved OligoMM genomes.</title>
        <authorList>
            <person name="Garzetti D."/>
        </authorList>
    </citation>
    <scope>NUCLEOTIDE SEQUENCE [LARGE SCALE GENOMIC DNA]</scope>
    <source>
        <strain evidence="4">YL45</strain>
    </source>
</reference>
<name>A0A227KER7_9BURK</name>
<evidence type="ECO:0000256" key="1">
    <source>
        <dbReference type="RuleBase" id="RU364038"/>
    </source>
</evidence>
<dbReference type="InterPro" id="IPR012336">
    <property type="entry name" value="Thioredoxin-like_fold"/>
</dbReference>
<dbReference type="Proteomes" id="UP000214610">
    <property type="component" value="Unassembled WGS sequence"/>
</dbReference>